<keyword evidence="2" id="KW-0378">Hydrolase</keyword>
<dbReference type="EMBL" id="QXIR01000002">
    <property type="protein sequence ID" value="RIW38301.1"/>
    <property type="molecule type" value="Genomic_DNA"/>
</dbReference>
<dbReference type="SUPFAM" id="SSF52540">
    <property type="entry name" value="P-loop containing nucleoside triphosphate hydrolases"/>
    <property type="match status" value="1"/>
</dbReference>
<dbReference type="InterPro" id="IPR014001">
    <property type="entry name" value="Helicase_ATP-bd"/>
</dbReference>
<evidence type="ECO:0000256" key="1">
    <source>
        <dbReference type="ARBA" id="ARBA00022741"/>
    </source>
</evidence>
<dbReference type="PANTHER" id="PTHR12131:SF1">
    <property type="entry name" value="ATP-DEPENDENT RNA HELICASE SUPV3L1, MITOCHONDRIAL-RELATED"/>
    <property type="match status" value="1"/>
</dbReference>
<dbReference type="Gene3D" id="3.40.50.300">
    <property type="entry name" value="P-loop containing nucleotide triphosphate hydrolases"/>
    <property type="match status" value="2"/>
</dbReference>
<dbReference type="InterPro" id="IPR027417">
    <property type="entry name" value="P-loop_NTPase"/>
</dbReference>
<proteinExistence type="predicted"/>
<keyword evidence="8" id="KW-1185">Reference proteome</keyword>
<dbReference type="Pfam" id="PF22527">
    <property type="entry name" value="DEXQc_Suv3"/>
    <property type="match status" value="1"/>
</dbReference>
<evidence type="ECO:0000259" key="6">
    <source>
        <dbReference type="PROSITE" id="PS51194"/>
    </source>
</evidence>
<evidence type="ECO:0000256" key="3">
    <source>
        <dbReference type="ARBA" id="ARBA00022806"/>
    </source>
</evidence>
<gene>
    <name evidence="7" type="ORF">D3H55_01800</name>
</gene>
<keyword evidence="4" id="KW-0067">ATP-binding</keyword>
<feature type="domain" description="Helicase ATP-binding" evidence="5">
    <location>
        <begin position="366"/>
        <end position="500"/>
    </location>
</feature>
<sequence length="861" mass="101275">MGKLTELHEEALQDTKRKIKEDIFRFMETKEEAPSFDDYLNERIHYIEQLWVNVWLNKVTNFVSRSEKKAFLREKDYEVEGIDKKVINQVFRNEMRDFQPFEVIPWLQGLADSQADQWKERYETAREGYLLRLEQDKIEDEQKRVTQEIMKSLINTFQERKQSWYLPVRFAVARKLVSDLKEKVRYEQVDTFMLEEQLKEIGPFNPEDYRTLSDFFQELNGLIHRTLHRGRSYWEYETYYFVYEEYVSQFVMKTFPKSLLSLVSEEHLNMHQSAFDVALSSSEIRKWMQHDFFDQSAIYMDHLQEEYVEDLLDLADSQNEEDHAAIYEKDVARRAERRAAELAELHRKKQEEDRMMDDIFGREYSVSLGGNTKYILHIGETNTGKTHHALESMKQAESGLYLAPLRLLALEVYDRLNNEGVPCNLKTGEEEKSVPGSRHVSCTVEMFYEKESYDVVVIDEAQMMADKDRGFSWFKAITKARAREVHIIGSRNVKPMLLGLLENCEVEINEYSRDIPLEVEQREFSLKHAKRGDALVCFSRRRVLETASKLQNSGHSVSMIYGSMPPETRKKQMQRFIKGETKVIVATDAIGMGLNLPIRRIVFLENDKFDGTRRRTLASQEVKQIAGRAGRKGIYDVGKVAFTKDIKRMAKLLEQEDEPVQSFAIAPTTSVFERFQKYHHDLGRFFELWEKFESPFGTQKASLYEERELYELVRGTEIEGRLSMMDLYGFLHLPFSKKEPELTSQWLETMDAIISGTDLPEPKLKRKNLEQQEVAYKAVGLHLLFLYRLGHRTEAIYWERLRDDIADGVHESLDTEVSTMTMKCKRCGKRLPSGFKFPICDSCHYSRVRKRGGRRERKDSR</sequence>
<evidence type="ECO:0000256" key="4">
    <source>
        <dbReference type="ARBA" id="ARBA00022840"/>
    </source>
</evidence>
<dbReference type="OrthoDB" id="9807155at2"/>
<dbReference type="PROSITE" id="PS51194">
    <property type="entry name" value="HELICASE_CTER"/>
    <property type="match status" value="1"/>
</dbReference>
<dbReference type="GO" id="GO:0005524">
    <property type="term" value="F:ATP binding"/>
    <property type="evidence" value="ECO:0007669"/>
    <property type="project" value="UniProtKB-KW"/>
</dbReference>
<dbReference type="RefSeq" id="WP_119545199.1">
    <property type="nucleotide sequence ID" value="NZ_QXIR01000002.1"/>
</dbReference>
<dbReference type="PROSITE" id="PS51192">
    <property type="entry name" value="HELICASE_ATP_BIND_1"/>
    <property type="match status" value="1"/>
</dbReference>
<dbReference type="AlphaFoldDB" id="A0A3A1RA85"/>
<dbReference type="Gene3D" id="1.20.272.40">
    <property type="match status" value="1"/>
</dbReference>
<evidence type="ECO:0000256" key="2">
    <source>
        <dbReference type="ARBA" id="ARBA00022801"/>
    </source>
</evidence>
<reference evidence="7 8" key="1">
    <citation type="submission" date="2018-09" db="EMBL/GenBank/DDBJ databases">
        <title>Bacillus saliacetes sp. nov., isolated from Thai shrimp paste (Ka-pi).</title>
        <authorList>
            <person name="Daroonpunt R."/>
            <person name="Tanasupawat S."/>
            <person name="Yiamsombut S."/>
        </authorList>
    </citation>
    <scope>NUCLEOTIDE SEQUENCE [LARGE SCALE GENOMIC DNA]</scope>
    <source>
        <strain evidence="7 8">SKP7-4</strain>
    </source>
</reference>
<dbReference type="InterPro" id="IPR050699">
    <property type="entry name" value="RNA-DNA_Helicase"/>
</dbReference>
<evidence type="ECO:0000313" key="7">
    <source>
        <dbReference type="EMBL" id="RIW38301.1"/>
    </source>
</evidence>
<dbReference type="InterPro" id="IPR001650">
    <property type="entry name" value="Helicase_C-like"/>
</dbReference>
<evidence type="ECO:0000313" key="8">
    <source>
        <dbReference type="Proteomes" id="UP000265801"/>
    </source>
</evidence>
<dbReference type="GO" id="GO:0004386">
    <property type="term" value="F:helicase activity"/>
    <property type="evidence" value="ECO:0007669"/>
    <property type="project" value="UniProtKB-KW"/>
</dbReference>
<dbReference type="PANTHER" id="PTHR12131">
    <property type="entry name" value="ATP-DEPENDENT RNA AND DNA HELICASE"/>
    <property type="match status" value="1"/>
</dbReference>
<dbReference type="CDD" id="cd18805">
    <property type="entry name" value="SF2_C_suv3"/>
    <property type="match status" value="1"/>
</dbReference>
<name>A0A3A1RA85_9BACI</name>
<dbReference type="SMART" id="SM00490">
    <property type="entry name" value="HELICc"/>
    <property type="match status" value="1"/>
</dbReference>
<feature type="domain" description="Helicase C-terminal" evidence="6">
    <location>
        <begin position="518"/>
        <end position="671"/>
    </location>
</feature>
<keyword evidence="1" id="KW-0547">Nucleotide-binding</keyword>
<dbReference type="Proteomes" id="UP000265801">
    <property type="component" value="Unassembled WGS sequence"/>
</dbReference>
<dbReference type="Pfam" id="PF00271">
    <property type="entry name" value="Helicase_C"/>
    <property type="match status" value="1"/>
</dbReference>
<dbReference type="SMART" id="SM00487">
    <property type="entry name" value="DEXDc"/>
    <property type="match status" value="1"/>
</dbReference>
<accession>A0A3A1RA85</accession>
<dbReference type="InterPro" id="IPR055206">
    <property type="entry name" value="DEXQc_SUV3"/>
</dbReference>
<protein>
    <submittedName>
        <fullName evidence="7">RNA helicase</fullName>
    </submittedName>
</protein>
<organism evidence="7 8">
    <name type="scientific">Bacillus salacetis</name>
    <dbReference type="NCBI Taxonomy" id="2315464"/>
    <lineage>
        <taxon>Bacteria</taxon>
        <taxon>Bacillati</taxon>
        <taxon>Bacillota</taxon>
        <taxon>Bacilli</taxon>
        <taxon>Bacillales</taxon>
        <taxon>Bacillaceae</taxon>
        <taxon>Bacillus</taxon>
    </lineage>
</organism>
<dbReference type="GO" id="GO:0016787">
    <property type="term" value="F:hydrolase activity"/>
    <property type="evidence" value="ECO:0007669"/>
    <property type="project" value="UniProtKB-KW"/>
</dbReference>
<keyword evidence="3 7" id="KW-0347">Helicase</keyword>
<comment type="caution">
    <text evidence="7">The sequence shown here is derived from an EMBL/GenBank/DDBJ whole genome shotgun (WGS) entry which is preliminary data.</text>
</comment>
<evidence type="ECO:0000259" key="5">
    <source>
        <dbReference type="PROSITE" id="PS51192"/>
    </source>
</evidence>